<dbReference type="InterPro" id="IPR040442">
    <property type="entry name" value="Pyrv_kinase-like_dom_sf"/>
</dbReference>
<evidence type="ECO:0000313" key="4">
    <source>
        <dbReference type="EMBL" id="SSA36208.1"/>
    </source>
</evidence>
<sequence length="416" mass="44461">MDPSATITALQRQLDATLHEADADLAARYPGDRTDRQPIHTVYVPADRVSSDLPRAWGDEALRLLADYAPDAAHLAAALGEPVADIEPIYPLIAAKLQREPIEDLRIDFEDGYGRRPDAVEDADLERCLSAYADQRAEGIRPPWWGIRFKSFEAPTRDRGIATLVGFLAGVVDNGQVPTGLTLTLPKVTSVPQVSAMADALDALEEALGAPAGSIGFEVQVETAQAIMAPDGTAAVAAMVHAGRGRVTSLHYGTFDYSAGLGIAAAYQSLDHPVADHAKNVMQVAAAQTGVRLSDGSTNVVAFGTAEQAFATWRLHAGLVQRSLMRGIYQGWDMAPGHLVSRYAATYLFFRRAFDPACARLAAYVQRIEGDVMDEPATARMLSSALLRGIACGAFSQDDVTSKTGLDEAALTGLTR</sequence>
<dbReference type="EMBL" id="UESZ01000001">
    <property type="protein sequence ID" value="SSA36208.1"/>
    <property type="molecule type" value="Genomic_DNA"/>
</dbReference>
<dbReference type="SUPFAM" id="SSF51621">
    <property type="entry name" value="Phosphoenolpyruvate/pyruvate domain"/>
    <property type="match status" value="1"/>
</dbReference>
<dbReference type="GO" id="GO:0000287">
    <property type="term" value="F:magnesium ion binding"/>
    <property type="evidence" value="ECO:0007669"/>
    <property type="project" value="TreeGrafter"/>
</dbReference>
<protein>
    <submittedName>
        <fullName evidence="4">HpcH/HpaI aldolase/citrate lyase family protein</fullName>
    </submittedName>
</protein>
<dbReference type="GO" id="GO:0006107">
    <property type="term" value="P:oxaloacetate metabolic process"/>
    <property type="evidence" value="ECO:0007669"/>
    <property type="project" value="TreeGrafter"/>
</dbReference>
<proteinExistence type="predicted"/>
<name>A0A2Y8ZY51_9MICO</name>
<dbReference type="PANTHER" id="PTHR32308">
    <property type="entry name" value="LYASE BETA SUBUNIT, PUTATIVE (AFU_ORTHOLOGUE AFUA_4G13030)-RELATED"/>
    <property type="match status" value="1"/>
</dbReference>
<dbReference type="AlphaFoldDB" id="A0A2Y8ZY51"/>
<dbReference type="GO" id="GO:0016829">
    <property type="term" value="F:lyase activity"/>
    <property type="evidence" value="ECO:0007669"/>
    <property type="project" value="UniProtKB-KW"/>
</dbReference>
<dbReference type="RefSeq" id="WP_109688010.1">
    <property type="nucleotide sequence ID" value="NZ_QGDN01000001.1"/>
</dbReference>
<dbReference type="PANTHER" id="PTHR32308:SF10">
    <property type="entry name" value="CITRATE LYASE SUBUNIT BETA"/>
    <property type="match status" value="1"/>
</dbReference>
<keyword evidence="5" id="KW-1185">Reference proteome</keyword>
<evidence type="ECO:0000256" key="1">
    <source>
        <dbReference type="ARBA" id="ARBA00001946"/>
    </source>
</evidence>
<organism evidence="4 5">
    <name type="scientific">Branchiibius hedensis</name>
    <dbReference type="NCBI Taxonomy" id="672460"/>
    <lineage>
        <taxon>Bacteria</taxon>
        <taxon>Bacillati</taxon>
        <taxon>Actinomycetota</taxon>
        <taxon>Actinomycetes</taxon>
        <taxon>Micrococcales</taxon>
        <taxon>Dermacoccaceae</taxon>
        <taxon>Branchiibius</taxon>
    </lineage>
</organism>
<dbReference type="InterPro" id="IPR015813">
    <property type="entry name" value="Pyrv/PenolPyrv_kinase-like_dom"/>
</dbReference>
<dbReference type="Gene3D" id="3.20.20.60">
    <property type="entry name" value="Phosphoenolpyruvate-binding domains"/>
    <property type="match status" value="1"/>
</dbReference>
<keyword evidence="4" id="KW-0456">Lyase</keyword>
<dbReference type="InterPro" id="IPR054255">
    <property type="entry name" value="DUF6986"/>
</dbReference>
<dbReference type="Pfam" id="PF22484">
    <property type="entry name" value="DUF6986"/>
    <property type="match status" value="1"/>
</dbReference>
<dbReference type="Proteomes" id="UP000250028">
    <property type="component" value="Unassembled WGS sequence"/>
</dbReference>
<keyword evidence="3" id="KW-0460">Magnesium</keyword>
<keyword evidence="2" id="KW-0479">Metal-binding</keyword>
<evidence type="ECO:0000256" key="3">
    <source>
        <dbReference type="ARBA" id="ARBA00022842"/>
    </source>
</evidence>
<reference evidence="5" key="1">
    <citation type="submission" date="2016-10" db="EMBL/GenBank/DDBJ databases">
        <authorList>
            <person name="Varghese N."/>
            <person name="Submissions S."/>
        </authorList>
    </citation>
    <scope>NUCLEOTIDE SEQUENCE [LARGE SCALE GENOMIC DNA]</scope>
    <source>
        <strain evidence="5">DSM 22951</strain>
    </source>
</reference>
<accession>A0A2Y8ZY51</accession>
<evidence type="ECO:0000256" key="2">
    <source>
        <dbReference type="ARBA" id="ARBA00022723"/>
    </source>
</evidence>
<evidence type="ECO:0000313" key="5">
    <source>
        <dbReference type="Proteomes" id="UP000250028"/>
    </source>
</evidence>
<gene>
    <name evidence="4" type="ORF">SAMN04489750_3593</name>
</gene>
<comment type="cofactor">
    <cofactor evidence="1">
        <name>Mg(2+)</name>
        <dbReference type="ChEBI" id="CHEBI:18420"/>
    </cofactor>
</comment>
<dbReference type="OrthoDB" id="9808769at2"/>